<evidence type="ECO:0000313" key="1">
    <source>
        <dbReference type="EMBL" id="OJJ16937.1"/>
    </source>
</evidence>
<sequence length="139" mass="16452">MTDLIRRQTLTCEIIEEPRFWYDSAHIQRGYFMGYCKSENPHTFKVFGGYHTDYLKGLQVGNFCIVTRVFKEDYSEKRYYFEETLEEAFQVISDYEIIKHVSGFKKCFTAVQDEPSFCALPMSELVSIASIIYTRMEVR</sequence>
<accession>A0A1L9QKK5</accession>
<dbReference type="Proteomes" id="UP000183940">
    <property type="component" value="Unassembled WGS sequence"/>
</dbReference>
<comment type="caution">
    <text evidence="1">The sequence shown here is derived from an EMBL/GenBank/DDBJ whole genome shotgun (WGS) entry which is preliminary data.</text>
</comment>
<dbReference type="AlphaFoldDB" id="A0A1L9QKK5"/>
<name>A0A1L9QKK5_9CYAN</name>
<keyword evidence="2" id="KW-1185">Reference proteome</keyword>
<gene>
    <name evidence="1" type="ORF">BI308_23260</name>
</gene>
<proteinExistence type="predicted"/>
<dbReference type="EMBL" id="MLAW01000061">
    <property type="protein sequence ID" value="OJJ16937.1"/>
    <property type="molecule type" value="Genomic_DNA"/>
</dbReference>
<organism evidence="1 2">
    <name type="scientific">Roseofilum reptotaenium AO1-A</name>
    <dbReference type="NCBI Taxonomy" id="1925591"/>
    <lineage>
        <taxon>Bacteria</taxon>
        <taxon>Bacillati</taxon>
        <taxon>Cyanobacteriota</taxon>
        <taxon>Cyanophyceae</taxon>
        <taxon>Desertifilales</taxon>
        <taxon>Desertifilaceae</taxon>
        <taxon>Roseofilum</taxon>
    </lineage>
</organism>
<reference evidence="1" key="1">
    <citation type="submission" date="2016-10" db="EMBL/GenBank/DDBJ databases">
        <title>CRISPR-Cas defence system in Roseofilum reptotaenium: evidence of a bacteriophage-cyanobacterium arms race in the coral black band disease.</title>
        <authorList>
            <person name="Buerger P."/>
            <person name="Wood-Charlson E.M."/>
            <person name="Weynberg K.D."/>
            <person name="Willis B."/>
            <person name="Van Oppen M.J."/>
        </authorList>
    </citation>
    <scope>NUCLEOTIDE SEQUENCE [LARGE SCALE GENOMIC DNA]</scope>
    <source>
        <strain evidence="1">AO1-A</strain>
    </source>
</reference>
<dbReference type="STRING" id="1925591.BI308_23260"/>
<protein>
    <submittedName>
        <fullName evidence="1">Uncharacterized protein</fullName>
    </submittedName>
</protein>
<evidence type="ECO:0000313" key="2">
    <source>
        <dbReference type="Proteomes" id="UP000183940"/>
    </source>
</evidence>